<dbReference type="AlphaFoldDB" id="A0A7E4VD03"/>
<evidence type="ECO:0000313" key="2">
    <source>
        <dbReference type="WBParaSite" id="Pan_g1899.t1"/>
    </source>
</evidence>
<organism evidence="1 2">
    <name type="scientific">Panagrellus redivivus</name>
    <name type="common">Microworm</name>
    <dbReference type="NCBI Taxonomy" id="6233"/>
    <lineage>
        <taxon>Eukaryota</taxon>
        <taxon>Metazoa</taxon>
        <taxon>Ecdysozoa</taxon>
        <taxon>Nematoda</taxon>
        <taxon>Chromadorea</taxon>
        <taxon>Rhabditida</taxon>
        <taxon>Tylenchina</taxon>
        <taxon>Panagrolaimomorpha</taxon>
        <taxon>Panagrolaimoidea</taxon>
        <taxon>Panagrolaimidae</taxon>
        <taxon>Panagrellus</taxon>
    </lineage>
</organism>
<accession>A0A7E4VD03</accession>
<name>A0A7E4VD03_PANRE</name>
<dbReference type="WBParaSite" id="Pan_g1899.t1">
    <property type="protein sequence ID" value="Pan_g1899.t1"/>
    <property type="gene ID" value="Pan_g1899"/>
</dbReference>
<reference evidence="1" key="1">
    <citation type="journal article" date="2013" name="Genetics">
        <title>The draft genome and transcriptome of Panagrellus redivivus are shaped by the harsh demands of a free-living lifestyle.</title>
        <authorList>
            <person name="Srinivasan J."/>
            <person name="Dillman A.R."/>
            <person name="Macchietto M.G."/>
            <person name="Heikkinen L."/>
            <person name="Lakso M."/>
            <person name="Fracchia K.M."/>
            <person name="Antoshechkin I."/>
            <person name="Mortazavi A."/>
            <person name="Wong G."/>
            <person name="Sternberg P.W."/>
        </authorList>
    </citation>
    <scope>NUCLEOTIDE SEQUENCE [LARGE SCALE GENOMIC DNA]</scope>
    <source>
        <strain evidence="1">MT8872</strain>
    </source>
</reference>
<proteinExistence type="predicted"/>
<evidence type="ECO:0000313" key="1">
    <source>
        <dbReference type="Proteomes" id="UP000492821"/>
    </source>
</evidence>
<keyword evidence="1" id="KW-1185">Reference proteome</keyword>
<sequence>MRSRRKGSLNLPLKILGKMSVLWAYLILALYFLLIIKVNADANKAGQPCPCAKDLACLDGVCVDGS</sequence>
<reference evidence="2" key="2">
    <citation type="submission" date="2020-10" db="UniProtKB">
        <authorList>
            <consortium name="WormBaseParasite"/>
        </authorList>
    </citation>
    <scope>IDENTIFICATION</scope>
</reference>
<protein>
    <submittedName>
        <fullName evidence="2">Late nodulin</fullName>
    </submittedName>
</protein>
<dbReference type="Proteomes" id="UP000492821">
    <property type="component" value="Unassembled WGS sequence"/>
</dbReference>